<evidence type="ECO:0000256" key="2">
    <source>
        <dbReference type="ARBA" id="ARBA00022723"/>
    </source>
</evidence>
<dbReference type="AlphaFoldDB" id="A0A8X6N3I9"/>
<evidence type="ECO:0000256" key="4">
    <source>
        <dbReference type="ARBA" id="ARBA00022771"/>
    </source>
</evidence>
<comment type="subcellular location">
    <subcellularLocation>
        <location evidence="1">Nucleus</location>
    </subcellularLocation>
</comment>
<dbReference type="GO" id="GO:0008270">
    <property type="term" value="F:zinc ion binding"/>
    <property type="evidence" value="ECO:0007669"/>
    <property type="project" value="UniProtKB-KW"/>
</dbReference>
<protein>
    <submittedName>
        <fullName evidence="11">Zinc finger protein</fullName>
    </submittedName>
</protein>
<keyword evidence="5" id="KW-0862">Zinc</keyword>
<keyword evidence="4 9" id="KW-0863">Zinc-finger</keyword>
<keyword evidence="3" id="KW-0677">Repeat</keyword>
<dbReference type="OrthoDB" id="6365676at2759"/>
<dbReference type="GO" id="GO:0005634">
    <property type="term" value="C:nucleus"/>
    <property type="evidence" value="ECO:0007669"/>
    <property type="project" value="UniProtKB-SubCell"/>
</dbReference>
<evidence type="ECO:0000256" key="5">
    <source>
        <dbReference type="ARBA" id="ARBA00022833"/>
    </source>
</evidence>
<keyword evidence="2" id="KW-0479">Metal-binding</keyword>
<dbReference type="EMBL" id="BMAW01099898">
    <property type="protein sequence ID" value="GFS92237.1"/>
    <property type="molecule type" value="Genomic_DNA"/>
</dbReference>
<dbReference type="PANTHER" id="PTHR46105:SF28">
    <property type="entry name" value="ZINC FINGER PROTEIN 37-LIKE"/>
    <property type="match status" value="1"/>
</dbReference>
<dbReference type="GO" id="GO:0000981">
    <property type="term" value="F:DNA-binding transcription factor activity, RNA polymerase II-specific"/>
    <property type="evidence" value="ECO:0007669"/>
    <property type="project" value="TreeGrafter"/>
</dbReference>
<dbReference type="PROSITE" id="PS50157">
    <property type="entry name" value="ZINC_FINGER_C2H2_2"/>
    <property type="match status" value="2"/>
</dbReference>
<comment type="caution">
    <text evidence="11">The sequence shown here is derived from an EMBL/GenBank/DDBJ whole genome shotgun (WGS) entry which is preliminary data.</text>
</comment>
<evidence type="ECO:0000256" key="9">
    <source>
        <dbReference type="PROSITE-ProRule" id="PRU00042"/>
    </source>
</evidence>
<dbReference type="SUPFAM" id="SSF57667">
    <property type="entry name" value="beta-beta-alpha zinc fingers"/>
    <property type="match status" value="1"/>
</dbReference>
<evidence type="ECO:0000259" key="10">
    <source>
        <dbReference type="PROSITE" id="PS50157"/>
    </source>
</evidence>
<dbReference type="InterPro" id="IPR036236">
    <property type="entry name" value="Znf_C2H2_sf"/>
</dbReference>
<dbReference type="FunFam" id="3.30.160.60:FF:001289">
    <property type="entry name" value="Zinc finger protein 574"/>
    <property type="match status" value="1"/>
</dbReference>
<accession>A0A8X6N3I9</accession>
<evidence type="ECO:0000256" key="1">
    <source>
        <dbReference type="ARBA" id="ARBA00004123"/>
    </source>
</evidence>
<keyword evidence="6" id="KW-0805">Transcription regulation</keyword>
<feature type="domain" description="C2H2-type" evidence="10">
    <location>
        <begin position="81"/>
        <end position="108"/>
    </location>
</feature>
<dbReference type="PROSITE" id="PS00028">
    <property type="entry name" value="ZINC_FINGER_C2H2_1"/>
    <property type="match status" value="1"/>
</dbReference>
<dbReference type="Proteomes" id="UP000887013">
    <property type="component" value="Unassembled WGS sequence"/>
</dbReference>
<evidence type="ECO:0000256" key="6">
    <source>
        <dbReference type="ARBA" id="ARBA00023015"/>
    </source>
</evidence>
<evidence type="ECO:0000256" key="3">
    <source>
        <dbReference type="ARBA" id="ARBA00022737"/>
    </source>
</evidence>
<sequence>MFTPMEIIGGTGGSRCLKVDGYLTVKSINTILKCIGSISMFTPMELIVGARGSLISSPHFDLSALFPSNRRKKGHGPGRRYMCTQCEYSTNLKGDYRRHLLTHTGEKPHICTICYKRFSLKGNLQTHLLLHTKQADDISGNHNQEF</sequence>
<name>A0A8X6N3I9_NEPPI</name>
<gene>
    <name evidence="11" type="primary">NCL1_41170</name>
    <name evidence="11" type="ORF">NPIL_374421</name>
</gene>
<evidence type="ECO:0000256" key="7">
    <source>
        <dbReference type="ARBA" id="ARBA00023163"/>
    </source>
</evidence>
<reference evidence="11" key="1">
    <citation type="submission" date="2020-08" db="EMBL/GenBank/DDBJ databases">
        <title>Multicomponent nature underlies the extraordinary mechanical properties of spider dragline silk.</title>
        <authorList>
            <person name="Kono N."/>
            <person name="Nakamura H."/>
            <person name="Mori M."/>
            <person name="Yoshida Y."/>
            <person name="Ohtoshi R."/>
            <person name="Malay A.D."/>
            <person name="Moran D.A.P."/>
            <person name="Tomita M."/>
            <person name="Numata K."/>
            <person name="Arakawa K."/>
        </authorList>
    </citation>
    <scope>NUCLEOTIDE SEQUENCE</scope>
</reference>
<organism evidence="11 12">
    <name type="scientific">Nephila pilipes</name>
    <name type="common">Giant wood spider</name>
    <name type="synonym">Nephila maculata</name>
    <dbReference type="NCBI Taxonomy" id="299642"/>
    <lineage>
        <taxon>Eukaryota</taxon>
        <taxon>Metazoa</taxon>
        <taxon>Ecdysozoa</taxon>
        <taxon>Arthropoda</taxon>
        <taxon>Chelicerata</taxon>
        <taxon>Arachnida</taxon>
        <taxon>Araneae</taxon>
        <taxon>Araneomorphae</taxon>
        <taxon>Entelegynae</taxon>
        <taxon>Araneoidea</taxon>
        <taxon>Nephilidae</taxon>
        <taxon>Nephila</taxon>
    </lineage>
</organism>
<proteinExistence type="predicted"/>
<dbReference type="Pfam" id="PF00096">
    <property type="entry name" value="zf-C2H2"/>
    <property type="match status" value="1"/>
</dbReference>
<keyword evidence="8" id="KW-0539">Nucleus</keyword>
<keyword evidence="7" id="KW-0804">Transcription</keyword>
<evidence type="ECO:0000313" key="12">
    <source>
        <dbReference type="Proteomes" id="UP000887013"/>
    </source>
</evidence>
<keyword evidence="12" id="KW-1185">Reference proteome</keyword>
<dbReference type="Gene3D" id="3.30.160.60">
    <property type="entry name" value="Classic Zinc Finger"/>
    <property type="match status" value="2"/>
</dbReference>
<feature type="domain" description="C2H2-type" evidence="10">
    <location>
        <begin position="109"/>
        <end position="136"/>
    </location>
</feature>
<evidence type="ECO:0000313" key="11">
    <source>
        <dbReference type="EMBL" id="GFS92237.1"/>
    </source>
</evidence>
<dbReference type="InterPro" id="IPR050457">
    <property type="entry name" value="ZnFinger_BTB_dom_contain"/>
</dbReference>
<dbReference type="SMART" id="SM00355">
    <property type="entry name" value="ZnF_C2H2"/>
    <property type="match status" value="2"/>
</dbReference>
<dbReference type="InterPro" id="IPR013087">
    <property type="entry name" value="Znf_C2H2_type"/>
</dbReference>
<dbReference type="PANTHER" id="PTHR46105">
    <property type="entry name" value="AGAP004733-PA"/>
    <property type="match status" value="1"/>
</dbReference>
<dbReference type="GO" id="GO:0000978">
    <property type="term" value="F:RNA polymerase II cis-regulatory region sequence-specific DNA binding"/>
    <property type="evidence" value="ECO:0007669"/>
    <property type="project" value="TreeGrafter"/>
</dbReference>
<evidence type="ECO:0000256" key="8">
    <source>
        <dbReference type="ARBA" id="ARBA00023242"/>
    </source>
</evidence>